<feature type="non-terminal residue" evidence="3">
    <location>
        <position position="52"/>
    </location>
</feature>
<reference evidence="3 4" key="1">
    <citation type="submission" date="2024-05" db="EMBL/GenBank/DDBJ databases">
        <title>Genome sequencing and assembly of Indian major carp, Cirrhinus mrigala (Hamilton, 1822).</title>
        <authorList>
            <person name="Mohindra V."/>
            <person name="Chowdhury L.M."/>
            <person name="Lal K."/>
            <person name="Jena J.K."/>
        </authorList>
    </citation>
    <scope>NUCLEOTIDE SEQUENCE [LARGE SCALE GENOMIC DNA]</scope>
    <source>
        <strain evidence="3">CM1030</strain>
        <tissue evidence="3">Blood</tissue>
    </source>
</reference>
<dbReference type="EMBL" id="JAMKFB020000010">
    <property type="protein sequence ID" value="KAL0182138.1"/>
    <property type="molecule type" value="Genomic_DNA"/>
</dbReference>
<feature type="non-terminal residue" evidence="3">
    <location>
        <position position="1"/>
    </location>
</feature>
<evidence type="ECO:0000313" key="3">
    <source>
        <dbReference type="EMBL" id="KAL0182138.1"/>
    </source>
</evidence>
<proteinExistence type="predicted"/>
<evidence type="ECO:0000259" key="2">
    <source>
        <dbReference type="Pfam" id="PF05586"/>
    </source>
</evidence>
<feature type="domain" description="Anthrax toxin receptor C-terminal" evidence="2">
    <location>
        <begin position="1"/>
        <end position="52"/>
    </location>
</feature>
<keyword evidence="4" id="KW-1185">Reference proteome</keyword>
<protein>
    <recommendedName>
        <fullName evidence="2">Anthrax toxin receptor C-terminal domain-containing protein</fullName>
    </recommendedName>
</protein>
<evidence type="ECO:0000313" key="4">
    <source>
        <dbReference type="Proteomes" id="UP001529510"/>
    </source>
</evidence>
<name>A0ABD0Q786_CIRMR</name>
<gene>
    <name evidence="3" type="ORF">M9458_021513</name>
</gene>
<comment type="caution">
    <text evidence="3">The sequence shown here is derived from an EMBL/GenBank/DDBJ whole genome shotgun (WGS) entry which is preliminary data.</text>
</comment>
<evidence type="ECO:0000256" key="1">
    <source>
        <dbReference type="SAM" id="MobiDB-lite"/>
    </source>
</evidence>
<feature type="region of interest" description="Disordered" evidence="1">
    <location>
        <begin position="1"/>
        <end position="52"/>
    </location>
</feature>
<dbReference type="InterPro" id="IPR008399">
    <property type="entry name" value="Anthrax_toxin_rcpt_C"/>
</dbReference>
<dbReference type="Pfam" id="PF05586">
    <property type="entry name" value="Ant_C"/>
    <property type="match status" value="1"/>
</dbReference>
<organism evidence="3 4">
    <name type="scientific">Cirrhinus mrigala</name>
    <name type="common">Mrigala</name>
    <dbReference type="NCBI Taxonomy" id="683832"/>
    <lineage>
        <taxon>Eukaryota</taxon>
        <taxon>Metazoa</taxon>
        <taxon>Chordata</taxon>
        <taxon>Craniata</taxon>
        <taxon>Vertebrata</taxon>
        <taxon>Euteleostomi</taxon>
        <taxon>Actinopterygii</taxon>
        <taxon>Neopterygii</taxon>
        <taxon>Teleostei</taxon>
        <taxon>Ostariophysi</taxon>
        <taxon>Cypriniformes</taxon>
        <taxon>Cyprinidae</taxon>
        <taxon>Labeoninae</taxon>
        <taxon>Labeonini</taxon>
        <taxon>Cirrhinus</taxon>
    </lineage>
</organism>
<dbReference type="AlphaFoldDB" id="A0ABD0Q786"/>
<accession>A0ABD0Q786</accession>
<dbReference type="Proteomes" id="UP001529510">
    <property type="component" value="Unassembled WGS sequence"/>
</dbReference>
<sequence length="52" mass="5857">GSTEEGARLAKAKNAVVKMPEEEFEEPIKRPPPRPPPIYQAPAPDKWYTPIK</sequence>